<organism evidence="1">
    <name type="scientific">Opuntia streptacantha</name>
    <name type="common">Prickly pear cactus</name>
    <name type="synonym">Opuntia cardona</name>
    <dbReference type="NCBI Taxonomy" id="393608"/>
    <lineage>
        <taxon>Eukaryota</taxon>
        <taxon>Viridiplantae</taxon>
        <taxon>Streptophyta</taxon>
        <taxon>Embryophyta</taxon>
        <taxon>Tracheophyta</taxon>
        <taxon>Spermatophyta</taxon>
        <taxon>Magnoliopsida</taxon>
        <taxon>eudicotyledons</taxon>
        <taxon>Gunneridae</taxon>
        <taxon>Pentapetalae</taxon>
        <taxon>Caryophyllales</taxon>
        <taxon>Cactineae</taxon>
        <taxon>Cactaceae</taxon>
        <taxon>Opuntioideae</taxon>
        <taxon>Opuntia</taxon>
    </lineage>
</organism>
<reference evidence="1" key="1">
    <citation type="journal article" date="2013" name="J. Plant Res.">
        <title>Effect of fungi and light on seed germination of three Opuntia species from semiarid lands of central Mexico.</title>
        <authorList>
            <person name="Delgado-Sanchez P."/>
            <person name="Jimenez-Bremont J.F."/>
            <person name="Guerrero-Gonzalez Mde L."/>
            <person name="Flores J."/>
        </authorList>
    </citation>
    <scope>NUCLEOTIDE SEQUENCE</scope>
    <source>
        <tissue evidence="1">Cladode</tissue>
    </source>
</reference>
<sequence length="159" mass="17977">MLPVLIDILGRLKPSATSLVKPQIGSTIKQETRSFPLRTRSRQSRKGSLQLELSKDMIFVESGGIDEDNPSSMNRKAKSGNSLGSMELKWVWMIVMEKPFEWRTEARWSIGVTWPWKGKGNNSKFLLSPTIDAVLVAFQGYLNLHLAQEHRLIHEAGKS</sequence>
<reference evidence="1" key="2">
    <citation type="submission" date="2020-07" db="EMBL/GenBank/DDBJ databases">
        <authorList>
            <person name="Vera ALvarez R."/>
            <person name="Arias-Moreno D.M."/>
            <person name="Jimenez-Jacinto V."/>
            <person name="Jimenez-Bremont J.F."/>
            <person name="Swaminathan K."/>
            <person name="Moose S.P."/>
            <person name="Guerrero-Gonzalez M.L."/>
            <person name="Marino-Ramirez L."/>
            <person name="Landsman D."/>
            <person name="Rodriguez-Kessler M."/>
            <person name="Delgado-Sanchez P."/>
        </authorList>
    </citation>
    <scope>NUCLEOTIDE SEQUENCE</scope>
    <source>
        <tissue evidence="1">Cladode</tissue>
    </source>
</reference>
<dbReference type="EMBL" id="GISG01033942">
    <property type="protein sequence ID" value="MBA4621425.1"/>
    <property type="molecule type" value="Transcribed_RNA"/>
</dbReference>
<name>A0A7C9CQX3_OPUST</name>
<accession>A0A7C9CQX3</accession>
<protein>
    <submittedName>
        <fullName evidence="1">Uncharacterized protein</fullName>
    </submittedName>
</protein>
<evidence type="ECO:0000313" key="1">
    <source>
        <dbReference type="EMBL" id="MBA4621425.1"/>
    </source>
</evidence>
<dbReference type="AlphaFoldDB" id="A0A7C9CQX3"/>
<proteinExistence type="predicted"/>